<keyword evidence="7" id="KW-1185">Reference proteome</keyword>
<proteinExistence type="inferred from homology"/>
<dbReference type="PROSITE" id="PS51194">
    <property type="entry name" value="HELICASE_CTER"/>
    <property type="match status" value="1"/>
</dbReference>
<protein>
    <recommendedName>
        <fullName evidence="3">DNA 3'-5' helicase</fullName>
        <ecNumber evidence="3">5.6.2.4</ecNumber>
    </recommendedName>
</protein>
<keyword evidence="6" id="KW-0378">Hydrolase</keyword>
<dbReference type="GO" id="GO:0005694">
    <property type="term" value="C:chromosome"/>
    <property type="evidence" value="ECO:0007669"/>
    <property type="project" value="TreeGrafter"/>
</dbReference>
<gene>
    <name evidence="6" type="ORF">RSOLAG1IB_10930</name>
</gene>
<evidence type="ECO:0000259" key="5">
    <source>
        <dbReference type="PROSITE" id="PS51194"/>
    </source>
</evidence>
<name>A0A0B7G626_THACB</name>
<reference evidence="6 7" key="1">
    <citation type="submission" date="2014-11" db="EMBL/GenBank/DDBJ databases">
        <authorList>
            <person name="Wibberg Daniel"/>
        </authorList>
    </citation>
    <scope>NUCLEOTIDE SEQUENCE [LARGE SCALE GENOMIC DNA]</scope>
    <source>
        <strain evidence="6">Rhizoctonia solani AG1-IB 7/3/14</strain>
    </source>
</reference>
<dbReference type="InterPro" id="IPR001650">
    <property type="entry name" value="Helicase_C-like"/>
</dbReference>
<dbReference type="EMBL" id="LN679189">
    <property type="protein sequence ID" value="CEL63947.1"/>
    <property type="molecule type" value="Genomic_DNA"/>
</dbReference>
<dbReference type="SUPFAM" id="SSF52540">
    <property type="entry name" value="P-loop containing nucleoside triphosphate hydrolases"/>
    <property type="match status" value="1"/>
</dbReference>
<dbReference type="PANTHER" id="PTHR13710:SF154">
    <property type="entry name" value="RECQ HELICASE, PUTATIVE (AFU_ORTHOLOGUE AFUA_6G14720)-RELATED"/>
    <property type="match status" value="1"/>
</dbReference>
<keyword evidence="6" id="KW-0067">ATP-binding</keyword>
<evidence type="ECO:0000313" key="7">
    <source>
        <dbReference type="Proteomes" id="UP000059188"/>
    </source>
</evidence>
<dbReference type="SMART" id="SM00490">
    <property type="entry name" value="HELICc"/>
    <property type="match status" value="1"/>
</dbReference>
<comment type="catalytic activity">
    <reaction evidence="2">
        <text>Couples ATP hydrolysis with the unwinding of duplex DNA by translocating in the 3'-5' direction.</text>
        <dbReference type="EC" id="5.6.2.4"/>
    </reaction>
</comment>
<dbReference type="Gene3D" id="3.40.50.300">
    <property type="entry name" value="P-loop containing nucleotide triphosphate hydrolases"/>
    <property type="match status" value="2"/>
</dbReference>
<comment type="similarity">
    <text evidence="1">Belongs to the helicase family. RecQ subfamily.</text>
</comment>
<dbReference type="GO" id="GO:0000724">
    <property type="term" value="P:double-strand break repair via homologous recombination"/>
    <property type="evidence" value="ECO:0007669"/>
    <property type="project" value="TreeGrafter"/>
</dbReference>
<dbReference type="Proteomes" id="UP000059188">
    <property type="component" value="Unassembled WGS sequence"/>
</dbReference>
<keyword evidence="6" id="KW-0347">Helicase</keyword>
<keyword evidence="6" id="KW-0547">Nucleotide-binding</keyword>
<dbReference type="InterPro" id="IPR014001">
    <property type="entry name" value="Helicase_ATP-bd"/>
</dbReference>
<feature type="domain" description="Helicase ATP-binding" evidence="4">
    <location>
        <begin position="1"/>
        <end position="133"/>
    </location>
</feature>
<evidence type="ECO:0000259" key="4">
    <source>
        <dbReference type="PROSITE" id="PS51192"/>
    </source>
</evidence>
<evidence type="ECO:0000256" key="1">
    <source>
        <dbReference type="ARBA" id="ARBA00005446"/>
    </source>
</evidence>
<feature type="domain" description="Helicase C-terminal" evidence="5">
    <location>
        <begin position="164"/>
        <end position="309"/>
    </location>
</feature>
<evidence type="ECO:0000313" key="6">
    <source>
        <dbReference type="EMBL" id="CEL63947.1"/>
    </source>
</evidence>
<accession>A0A0B7G626</accession>
<dbReference type="PANTHER" id="PTHR13710">
    <property type="entry name" value="DNA HELICASE RECQ FAMILY MEMBER"/>
    <property type="match status" value="1"/>
</dbReference>
<dbReference type="EC" id="5.6.2.4" evidence="3"/>
<organism evidence="6 7">
    <name type="scientific">Thanatephorus cucumeris (strain AG1-IB / isolate 7/3/14)</name>
    <name type="common">Lettuce bottom rot fungus</name>
    <name type="synonym">Rhizoctonia solani</name>
    <dbReference type="NCBI Taxonomy" id="1108050"/>
    <lineage>
        <taxon>Eukaryota</taxon>
        <taxon>Fungi</taxon>
        <taxon>Dikarya</taxon>
        <taxon>Basidiomycota</taxon>
        <taxon>Agaricomycotina</taxon>
        <taxon>Agaricomycetes</taxon>
        <taxon>Cantharellales</taxon>
        <taxon>Ceratobasidiaceae</taxon>
        <taxon>Rhizoctonia</taxon>
        <taxon>Rhizoctonia solani AG-1</taxon>
    </lineage>
</organism>
<dbReference type="InterPro" id="IPR027417">
    <property type="entry name" value="P-loop_NTPase"/>
</dbReference>
<dbReference type="STRING" id="1108050.A0A0B7G626"/>
<dbReference type="PROSITE" id="PS51192">
    <property type="entry name" value="HELICASE_ATP_BIND_1"/>
    <property type="match status" value="1"/>
</dbReference>
<dbReference type="GO" id="GO:0043138">
    <property type="term" value="F:3'-5' DNA helicase activity"/>
    <property type="evidence" value="ECO:0007669"/>
    <property type="project" value="UniProtKB-EC"/>
</dbReference>
<dbReference type="Pfam" id="PF00271">
    <property type="entry name" value="Helicase_C"/>
    <property type="match status" value="1"/>
</dbReference>
<evidence type="ECO:0000256" key="3">
    <source>
        <dbReference type="ARBA" id="ARBA00034808"/>
    </source>
</evidence>
<dbReference type="AlphaFoldDB" id="A0A0B7G626"/>
<dbReference type="GO" id="GO:0005737">
    <property type="term" value="C:cytoplasm"/>
    <property type="evidence" value="ECO:0007669"/>
    <property type="project" value="TreeGrafter"/>
</dbReference>
<sequence>MPLLEKGVFPVIVPLAALLENHFETAKRMGVNAWKWDPTNITLDPEDGLIFVAAEQVDGRFFRWCLYLRGQGRLVRIGFDEGHLVMLAKDYRDALANMQKLIETSVPLLILSATVPPVHEKSLLDHFGLPTAYIIQEGTQRPNISLNISQYKDCSDAVKALLHHVLVLKIKLNEGDGMLICVRTKEDVNELVSLIKDAKAWYSKHPNKMENAKAWLNGEFMVLVSTSGMGTGAHHPNCRVVLHLSLAWGVYAYHQETGRCGRNGKPAVAIMFEWGTDNPPDLTEYNGWDTMLALSKSHDCIRETISRYMDGADRQVSCYAGKFIESGNCLALPNIDTTSTFKKIWNPNDIVALLPNVDKYQETKTIDTPEETHQQQVNWLEARIQAVCHAREPAVVDPVVEQDAKHATQKRNKETHLALKAAEMGEMNIALLKRVIRWMHNRCAFCLIKNFERSKGHKLENCLQEPGLDKHLDGYLLGSDKLTASCSKANNLPRDNSVCYTCHWPHISTGIHPGDSVKPCAQDNQVMQLFWLMRLDPDIWKAMSSQFILETQGETGASLIKWAWTSYKEEKWQNRKVKMLNEWRVIMCFFASEIAIALSFHWPAAISWGPLYLSDARELCACICTDTVPQARTLVLVNGSVEITSRYSPPLQARTVAHARASFSSLCLDVFRVFCRL</sequence>
<evidence type="ECO:0000256" key="2">
    <source>
        <dbReference type="ARBA" id="ARBA00034617"/>
    </source>
</evidence>
<dbReference type="GO" id="GO:0009378">
    <property type="term" value="F:four-way junction helicase activity"/>
    <property type="evidence" value="ECO:0007669"/>
    <property type="project" value="TreeGrafter"/>
</dbReference>
<dbReference type="OrthoDB" id="2507344at2759"/>